<evidence type="ECO:0000313" key="2">
    <source>
        <dbReference type="EMBL" id="TXR55156.1"/>
    </source>
</evidence>
<keyword evidence="3" id="KW-1185">Reference proteome</keyword>
<evidence type="ECO:0000313" key="3">
    <source>
        <dbReference type="Proteomes" id="UP000321234"/>
    </source>
</evidence>
<gene>
    <name evidence="2" type="ORF">FMM08_16935</name>
</gene>
<comment type="caution">
    <text evidence="2">The sequence shown here is derived from an EMBL/GenBank/DDBJ whole genome shotgun (WGS) entry which is preliminary data.</text>
</comment>
<dbReference type="InterPro" id="IPR029010">
    <property type="entry name" value="ThuA-like"/>
</dbReference>
<dbReference type="AlphaFoldDB" id="A0A5C8ZE12"/>
<dbReference type="Gene3D" id="3.40.50.880">
    <property type="match status" value="1"/>
</dbReference>
<dbReference type="PIRSF" id="PIRSF030013">
    <property type="entry name" value="ThuA"/>
    <property type="match status" value="1"/>
</dbReference>
<evidence type="ECO:0000259" key="1">
    <source>
        <dbReference type="Pfam" id="PF06283"/>
    </source>
</evidence>
<sequence length="253" mass="28182">MSPTTSGPVRVTVWNEGVHEARQHPEWIGEIYPDGMHGAIAAGITEHLGERAVVRTATLASEPDHGLTEEVLAGTDVLLWWGHAAHEQVSDEVVARVHRHVLAGMGFVGLHSAHYSKIFTRLLGTTCSLAWRNEGERELVWTTDPSHPIARGVANPIVIEKQEMYGEPFGIPHPDEVVFLSTFAGGEVFRSGVTYQRGQGRVFYFSPGDQEYPVYQHPDVRRVIANAVVWAHRPEVERLSEEQLGCTNPPRRF</sequence>
<dbReference type="SUPFAM" id="SSF52317">
    <property type="entry name" value="Class I glutamine amidotransferase-like"/>
    <property type="match status" value="1"/>
</dbReference>
<dbReference type="RefSeq" id="WP_147927546.1">
    <property type="nucleotide sequence ID" value="NZ_VKAC01000010.1"/>
</dbReference>
<feature type="domain" description="ThuA-like" evidence="1">
    <location>
        <begin position="10"/>
        <end position="231"/>
    </location>
</feature>
<dbReference type="Pfam" id="PF06283">
    <property type="entry name" value="ThuA"/>
    <property type="match status" value="1"/>
</dbReference>
<name>A0A5C8ZE12_9ACTN</name>
<proteinExistence type="predicted"/>
<accession>A0A5C8ZE12</accession>
<reference evidence="2 3" key="1">
    <citation type="submission" date="2019-07" db="EMBL/GenBank/DDBJ databases">
        <title>Quadrisphaera sp. strain DD2A genome sequencing and assembly.</title>
        <authorList>
            <person name="Kim I."/>
        </authorList>
    </citation>
    <scope>NUCLEOTIDE SEQUENCE [LARGE SCALE GENOMIC DNA]</scope>
    <source>
        <strain evidence="2 3">DD2A</strain>
    </source>
</reference>
<dbReference type="InterPro" id="IPR029062">
    <property type="entry name" value="Class_I_gatase-like"/>
</dbReference>
<dbReference type="OrthoDB" id="252909at2"/>
<organism evidence="2 3">
    <name type="scientific">Quadrisphaera setariae</name>
    <dbReference type="NCBI Taxonomy" id="2593304"/>
    <lineage>
        <taxon>Bacteria</taxon>
        <taxon>Bacillati</taxon>
        <taxon>Actinomycetota</taxon>
        <taxon>Actinomycetes</taxon>
        <taxon>Kineosporiales</taxon>
        <taxon>Kineosporiaceae</taxon>
        <taxon>Quadrisphaera</taxon>
    </lineage>
</organism>
<dbReference type="InterPro" id="IPR009381">
    <property type="entry name" value="Trehalose_catabolism_ThuA_prok"/>
</dbReference>
<protein>
    <submittedName>
        <fullName evidence="2">Trehalose utilization protein ThuA</fullName>
    </submittedName>
</protein>
<dbReference type="Proteomes" id="UP000321234">
    <property type="component" value="Unassembled WGS sequence"/>
</dbReference>
<dbReference type="EMBL" id="VKAC01000010">
    <property type="protein sequence ID" value="TXR55156.1"/>
    <property type="molecule type" value="Genomic_DNA"/>
</dbReference>